<reference evidence="2" key="1">
    <citation type="submission" date="2022-08" db="UniProtKB">
        <authorList>
            <consortium name="EnsemblMetazoa"/>
        </authorList>
    </citation>
    <scope>IDENTIFICATION</scope>
    <source>
        <strain evidence="2">05x7-T-G4-1.051#20</strain>
    </source>
</reference>
<evidence type="ECO:0000313" key="2">
    <source>
        <dbReference type="EnsemblMetazoa" id="G17807.1:cds"/>
    </source>
</evidence>
<evidence type="ECO:0000313" key="3">
    <source>
        <dbReference type="Proteomes" id="UP000005408"/>
    </source>
</evidence>
<sequence>GGLRASHRQEKKYEITHGDQRQTSETRGSIAMTTREEPLTSLPIPILKVLAVSRAVD</sequence>
<name>A0A8W8JC57_MAGGI</name>
<dbReference type="EnsemblMetazoa" id="G17807.1">
    <property type="protein sequence ID" value="G17807.1:cds"/>
    <property type="gene ID" value="G17807"/>
</dbReference>
<feature type="region of interest" description="Disordered" evidence="1">
    <location>
        <begin position="1"/>
        <end position="31"/>
    </location>
</feature>
<accession>A0A8W8JC57</accession>
<organism evidence="2 3">
    <name type="scientific">Magallana gigas</name>
    <name type="common">Pacific oyster</name>
    <name type="synonym">Crassostrea gigas</name>
    <dbReference type="NCBI Taxonomy" id="29159"/>
    <lineage>
        <taxon>Eukaryota</taxon>
        <taxon>Metazoa</taxon>
        <taxon>Spiralia</taxon>
        <taxon>Lophotrochozoa</taxon>
        <taxon>Mollusca</taxon>
        <taxon>Bivalvia</taxon>
        <taxon>Autobranchia</taxon>
        <taxon>Pteriomorphia</taxon>
        <taxon>Ostreida</taxon>
        <taxon>Ostreoidea</taxon>
        <taxon>Ostreidae</taxon>
        <taxon>Magallana</taxon>
    </lineage>
</organism>
<feature type="compositionally biased region" description="Basic and acidic residues" evidence="1">
    <location>
        <begin position="7"/>
        <end position="24"/>
    </location>
</feature>
<keyword evidence="3" id="KW-1185">Reference proteome</keyword>
<evidence type="ECO:0000256" key="1">
    <source>
        <dbReference type="SAM" id="MobiDB-lite"/>
    </source>
</evidence>
<dbReference type="Proteomes" id="UP000005408">
    <property type="component" value="Unassembled WGS sequence"/>
</dbReference>
<proteinExistence type="predicted"/>
<dbReference type="AlphaFoldDB" id="A0A8W8JC57"/>
<protein>
    <submittedName>
        <fullName evidence="2">Uncharacterized protein</fullName>
    </submittedName>
</protein>